<dbReference type="GO" id="GO:0005524">
    <property type="term" value="F:ATP binding"/>
    <property type="evidence" value="ECO:0007669"/>
    <property type="project" value="InterPro"/>
</dbReference>
<dbReference type="InterPro" id="IPR000595">
    <property type="entry name" value="cNMP-bd_dom"/>
</dbReference>
<dbReference type="PROSITE" id="PS50893">
    <property type="entry name" value="ABC_TRANSPORTER_2"/>
    <property type="match status" value="1"/>
</dbReference>
<keyword evidence="3 5" id="KW-1133">Transmembrane helix</keyword>
<dbReference type="Gene3D" id="1.20.1560.10">
    <property type="entry name" value="ABC transporter type 1, transmembrane domain"/>
    <property type="match status" value="1"/>
</dbReference>
<feature type="domain" description="Cyclic nucleotide-binding" evidence="6">
    <location>
        <begin position="581"/>
        <end position="680"/>
    </location>
</feature>
<feature type="transmembrane region" description="Helical" evidence="5">
    <location>
        <begin position="157"/>
        <end position="185"/>
    </location>
</feature>
<evidence type="ECO:0000256" key="5">
    <source>
        <dbReference type="SAM" id="Phobius"/>
    </source>
</evidence>
<dbReference type="InterPro" id="IPR036640">
    <property type="entry name" value="ABC1_TM_sf"/>
</dbReference>
<evidence type="ECO:0000313" key="10">
    <source>
        <dbReference type="EMBL" id="CAB5033660.1"/>
    </source>
</evidence>
<dbReference type="EMBL" id="CAFBPU010000024">
    <property type="protein sequence ID" value="CAB5033660.1"/>
    <property type="molecule type" value="Genomic_DNA"/>
</dbReference>
<dbReference type="PANTHER" id="PTHR43394">
    <property type="entry name" value="ATP-DEPENDENT PERMEASE MDL1, MITOCHONDRIAL"/>
    <property type="match status" value="1"/>
</dbReference>
<dbReference type="InterPro" id="IPR018490">
    <property type="entry name" value="cNMP-bd_dom_sf"/>
</dbReference>
<evidence type="ECO:0000256" key="4">
    <source>
        <dbReference type="ARBA" id="ARBA00023136"/>
    </source>
</evidence>
<dbReference type="PROSITE" id="PS50042">
    <property type="entry name" value="CNMP_BINDING_3"/>
    <property type="match status" value="1"/>
</dbReference>
<comment type="subcellular location">
    <subcellularLocation>
        <location evidence="1">Membrane</location>
        <topology evidence="1">Multi-pass membrane protein</topology>
    </subcellularLocation>
</comment>
<feature type="transmembrane region" description="Helical" evidence="5">
    <location>
        <begin position="36"/>
        <end position="58"/>
    </location>
</feature>
<feature type="transmembrane region" description="Helical" evidence="5">
    <location>
        <begin position="252"/>
        <end position="275"/>
    </location>
</feature>
<dbReference type="InterPro" id="IPR039421">
    <property type="entry name" value="Type_1_exporter"/>
</dbReference>
<accession>A0A6J7RZJ0</accession>
<evidence type="ECO:0000256" key="2">
    <source>
        <dbReference type="ARBA" id="ARBA00022692"/>
    </source>
</evidence>
<feature type="domain" description="ABC transporter" evidence="7">
    <location>
        <begin position="344"/>
        <end position="571"/>
    </location>
</feature>
<evidence type="ECO:0000256" key="1">
    <source>
        <dbReference type="ARBA" id="ARBA00004141"/>
    </source>
</evidence>
<dbReference type="Gene3D" id="3.40.50.300">
    <property type="entry name" value="P-loop containing nucleotide triphosphate hydrolases"/>
    <property type="match status" value="1"/>
</dbReference>
<dbReference type="GO" id="GO:0016020">
    <property type="term" value="C:membrane"/>
    <property type="evidence" value="ECO:0007669"/>
    <property type="project" value="UniProtKB-SubCell"/>
</dbReference>
<keyword evidence="4 5" id="KW-0472">Membrane</keyword>
<dbReference type="GO" id="GO:0016887">
    <property type="term" value="F:ATP hydrolysis activity"/>
    <property type="evidence" value="ECO:0007669"/>
    <property type="project" value="InterPro"/>
</dbReference>
<evidence type="ECO:0000259" key="6">
    <source>
        <dbReference type="PROSITE" id="PS50042"/>
    </source>
</evidence>
<dbReference type="PANTHER" id="PTHR43394:SF1">
    <property type="entry name" value="ATP-BINDING CASSETTE SUB-FAMILY B MEMBER 10, MITOCHONDRIAL"/>
    <property type="match status" value="1"/>
</dbReference>
<dbReference type="EMBL" id="CAFBND010000139">
    <property type="protein sequence ID" value="CAB4959275.1"/>
    <property type="molecule type" value="Genomic_DNA"/>
</dbReference>
<name>A0A6J7RZJ0_9ZZZZ</name>
<reference evidence="10" key="1">
    <citation type="submission" date="2020-05" db="EMBL/GenBank/DDBJ databases">
        <authorList>
            <person name="Chiriac C."/>
            <person name="Salcher M."/>
            <person name="Ghai R."/>
            <person name="Kavagutti S V."/>
        </authorList>
    </citation>
    <scope>NUCLEOTIDE SEQUENCE</scope>
</reference>
<protein>
    <submittedName>
        <fullName evidence="10">Unannotated protein</fullName>
    </submittedName>
</protein>
<dbReference type="Gene3D" id="2.60.120.10">
    <property type="entry name" value="Jelly Rolls"/>
    <property type="match status" value="1"/>
</dbReference>
<dbReference type="Pfam" id="PF00664">
    <property type="entry name" value="ABC_membrane"/>
    <property type="match status" value="1"/>
</dbReference>
<dbReference type="SUPFAM" id="SSF51206">
    <property type="entry name" value="cAMP-binding domain-like"/>
    <property type="match status" value="1"/>
</dbReference>
<dbReference type="SMART" id="SM00100">
    <property type="entry name" value="cNMP"/>
    <property type="match status" value="1"/>
</dbReference>
<dbReference type="SUPFAM" id="SSF52540">
    <property type="entry name" value="P-loop containing nucleoside triphosphate hydrolases"/>
    <property type="match status" value="1"/>
</dbReference>
<dbReference type="PROSITE" id="PS50929">
    <property type="entry name" value="ABC_TM1F"/>
    <property type="match status" value="1"/>
</dbReference>
<dbReference type="InterPro" id="IPR027417">
    <property type="entry name" value="P-loop_NTPase"/>
</dbReference>
<gene>
    <name evidence="9" type="ORF">UFOPK3752_02171</name>
    <name evidence="10" type="ORF">UFOPK4150_01273</name>
</gene>
<keyword evidence="2 5" id="KW-0812">Transmembrane</keyword>
<dbReference type="SUPFAM" id="SSF90123">
    <property type="entry name" value="ABC transporter transmembrane region"/>
    <property type="match status" value="1"/>
</dbReference>
<proteinExistence type="predicted"/>
<dbReference type="Pfam" id="PF00027">
    <property type="entry name" value="cNMP_binding"/>
    <property type="match status" value="1"/>
</dbReference>
<dbReference type="AlphaFoldDB" id="A0A6J7RZJ0"/>
<dbReference type="Pfam" id="PF00005">
    <property type="entry name" value="ABC_tran"/>
    <property type="match status" value="1"/>
</dbReference>
<sequence>MSIDTSAGQSRSLPRVGAMRLLLAWFFPYVKVHRALLARTIVAGVVALGCQAVIPLIVDGLLEHAAWETSLVITLVGLVVLQVVAGFDSHRSAHMSSILGATALRDALFRKLLVSDVVRQSGMARTSIVSRHTSDVDNVAEGYEKTLSEGIPGVLRVVISLTLLIVIEWHAGVTMVIACLLFLVLRSYVGRQLLVLDRERLSRYNRVGERADESISGYRINSGLNMGPWQFTRFKFQVTALEHVTHRQGIRVIQLITAAHAAGLAGLAFVVLFAITAGGESAHTVAAAILYVEGVVRGLETLPPWIRSVQLGVVSQIRIDHILKGKNRIQLPLDHPEADRSAGFSLVELSASVGPTLRLTSASVDLPRHVIIGVVTPTGTDPDSLLSLLAGDDNPESGSVLIDGVDARIHENSSSIYFVPSESVVFNASVLDHLRSANPDLSETTGRQILESVSLGHLAELPGGLDEPLGPMGARLSVCERQRLLLSVALAANPRVLMVGSLRTLADPETALPLITRMRAQNCAYTLVNVNDPEVAEFADTILFVSNSGTHLGTHQELLSTLPDYARLWEQRLNISGVDLTVLGISESDQANLQTRLVTERYAPGDFIYRQGTPADRIIFTISGQIEISTTDADGNAHRVAVLGPGNHCGDPRLAVGEKRSESAVAIDNSVVRSLSREAISAGMMGLLDRTPTERRIVSSILKAGPSTAAEVEERLSDVPAALVASSIAMLHRDGALRETDGRLSVVQKRSVKAGARALLDRLGDL</sequence>
<feature type="transmembrane region" description="Helical" evidence="5">
    <location>
        <begin position="65"/>
        <end position="87"/>
    </location>
</feature>
<dbReference type="InterPro" id="IPR011527">
    <property type="entry name" value="ABC1_TM_dom"/>
</dbReference>
<dbReference type="GO" id="GO:0015421">
    <property type="term" value="F:ABC-type oligopeptide transporter activity"/>
    <property type="evidence" value="ECO:0007669"/>
    <property type="project" value="TreeGrafter"/>
</dbReference>
<dbReference type="InterPro" id="IPR014710">
    <property type="entry name" value="RmlC-like_jellyroll"/>
</dbReference>
<evidence type="ECO:0000313" key="9">
    <source>
        <dbReference type="EMBL" id="CAB4959275.1"/>
    </source>
</evidence>
<evidence type="ECO:0000256" key="3">
    <source>
        <dbReference type="ARBA" id="ARBA00022989"/>
    </source>
</evidence>
<evidence type="ECO:0000259" key="8">
    <source>
        <dbReference type="PROSITE" id="PS50929"/>
    </source>
</evidence>
<feature type="domain" description="ABC transmembrane type-1" evidence="8">
    <location>
        <begin position="41"/>
        <end position="311"/>
    </location>
</feature>
<dbReference type="InterPro" id="IPR003439">
    <property type="entry name" value="ABC_transporter-like_ATP-bd"/>
</dbReference>
<evidence type="ECO:0000259" key="7">
    <source>
        <dbReference type="PROSITE" id="PS50893"/>
    </source>
</evidence>
<organism evidence="10">
    <name type="scientific">freshwater metagenome</name>
    <dbReference type="NCBI Taxonomy" id="449393"/>
    <lineage>
        <taxon>unclassified sequences</taxon>
        <taxon>metagenomes</taxon>
        <taxon>ecological metagenomes</taxon>
    </lineage>
</organism>
<dbReference type="CDD" id="cd00038">
    <property type="entry name" value="CAP_ED"/>
    <property type="match status" value="1"/>
</dbReference>